<dbReference type="EMBL" id="CP133148">
    <property type="protein sequence ID" value="WVT04154.1"/>
    <property type="molecule type" value="Genomic_DNA"/>
</dbReference>
<evidence type="ECO:0000313" key="2">
    <source>
        <dbReference type="Proteomes" id="UP001432360"/>
    </source>
</evidence>
<organism evidence="1 2">
    <name type="scientific">Sinorhizobium chiapasense</name>
    <dbReference type="NCBI Taxonomy" id="501572"/>
    <lineage>
        <taxon>Bacteria</taxon>
        <taxon>Pseudomonadati</taxon>
        <taxon>Pseudomonadota</taxon>
        <taxon>Alphaproteobacteria</taxon>
        <taxon>Hyphomicrobiales</taxon>
        <taxon>Rhizobiaceae</taxon>
        <taxon>Sinorhizobium/Ensifer group</taxon>
        <taxon>Sinorhizobium</taxon>
    </lineage>
</organism>
<gene>
    <name evidence="1" type="ORF">RB548_01690</name>
</gene>
<dbReference type="Proteomes" id="UP001432360">
    <property type="component" value="Chromosome"/>
</dbReference>
<dbReference type="RefSeq" id="WP_331373337.1">
    <property type="nucleotide sequence ID" value="NZ_CP133148.1"/>
</dbReference>
<proteinExistence type="predicted"/>
<name>A0ABZ2B9I0_9HYPH</name>
<accession>A0ABZ2B9I0</accession>
<evidence type="ECO:0000313" key="1">
    <source>
        <dbReference type="EMBL" id="WVT04154.1"/>
    </source>
</evidence>
<keyword evidence="2" id="KW-1185">Reference proteome</keyword>
<reference evidence="1" key="1">
    <citation type="submission" date="2023-08" db="EMBL/GenBank/DDBJ databases">
        <title>Complete genome sequence of Sinorhizobium chiapanecum ITTG S70 isolated from Acaciella angustissima nodules in Chiapas-Mexico.</title>
        <authorList>
            <person name="Rincon-Rosales R."/>
            <person name="Rogel M.A."/>
            <person name="Rincon-Medina C.I."/>
            <person name="Guerrero G."/>
            <person name="Manzano-Gomez L.A."/>
            <person name="Lopez-Lopez A."/>
            <person name="Rincon Molina F.A."/>
            <person name="Martinez-Romero E."/>
        </authorList>
    </citation>
    <scope>NUCLEOTIDE SEQUENCE</scope>
    <source>
        <strain evidence="1">ITTG S70</strain>
    </source>
</reference>
<sequence length="57" mass="6618">MDLMAMAYLFDMLSKNRRWDEAFEPLRPPRKTLVGRLISAIARKSPPKKRRSDCGPV</sequence>
<protein>
    <submittedName>
        <fullName evidence="1">Uncharacterized protein</fullName>
    </submittedName>
</protein>